<comment type="caution">
    <text evidence="8">The sequence shown here is derived from an EMBL/GenBank/DDBJ whole genome shotgun (WGS) entry which is preliminary data.</text>
</comment>
<dbReference type="PRINTS" id="PR00385">
    <property type="entry name" value="P450"/>
</dbReference>
<dbReference type="PANTHER" id="PTHR46696:SF1">
    <property type="entry name" value="CYTOCHROME P450 YJIB-RELATED"/>
    <property type="match status" value="1"/>
</dbReference>
<dbReference type="InterPro" id="IPR001128">
    <property type="entry name" value="Cyt_P450"/>
</dbReference>
<dbReference type="FunFam" id="1.10.630.10:FF:000018">
    <property type="entry name" value="Cytochrome P450 monooxygenase"/>
    <property type="match status" value="1"/>
</dbReference>
<dbReference type="EMBL" id="LFBV01000011">
    <property type="protein sequence ID" value="OKH90701.1"/>
    <property type="molecule type" value="Genomic_DNA"/>
</dbReference>
<keyword evidence="5 7" id="KW-0408">Iron</keyword>
<accession>A0A1Q4UYN7</accession>
<dbReference type="Gene3D" id="1.10.630.10">
    <property type="entry name" value="Cytochrome P450"/>
    <property type="match status" value="1"/>
</dbReference>
<protein>
    <recommendedName>
        <fullName evidence="10">Cytochrome P450</fullName>
    </recommendedName>
</protein>
<dbReference type="SUPFAM" id="SSF48264">
    <property type="entry name" value="Cytochrome P450"/>
    <property type="match status" value="1"/>
</dbReference>
<dbReference type="PROSITE" id="PS00086">
    <property type="entry name" value="CYTOCHROME_P450"/>
    <property type="match status" value="1"/>
</dbReference>
<dbReference type="GO" id="GO:0020037">
    <property type="term" value="F:heme binding"/>
    <property type="evidence" value="ECO:0007669"/>
    <property type="project" value="InterPro"/>
</dbReference>
<dbReference type="InterPro" id="IPR002397">
    <property type="entry name" value="Cyt_P450_B"/>
</dbReference>
<evidence type="ECO:0000256" key="2">
    <source>
        <dbReference type="ARBA" id="ARBA00022617"/>
    </source>
</evidence>
<evidence type="ECO:0008006" key="10">
    <source>
        <dbReference type="Google" id="ProtNLM"/>
    </source>
</evidence>
<dbReference type="PANTHER" id="PTHR46696">
    <property type="entry name" value="P450, PUTATIVE (EUROFUNG)-RELATED"/>
    <property type="match status" value="1"/>
</dbReference>
<evidence type="ECO:0000256" key="1">
    <source>
        <dbReference type="ARBA" id="ARBA00010617"/>
    </source>
</evidence>
<evidence type="ECO:0000313" key="8">
    <source>
        <dbReference type="EMBL" id="OKH90701.1"/>
    </source>
</evidence>
<dbReference type="PRINTS" id="PR00359">
    <property type="entry name" value="BP450"/>
</dbReference>
<comment type="similarity">
    <text evidence="1 7">Belongs to the cytochrome P450 family.</text>
</comment>
<reference evidence="8 9" key="1">
    <citation type="submission" date="2015-06" db="EMBL/GenBank/DDBJ databases">
        <title>Cloning and characterization of the uncialamcin biosynthetic gene cluster.</title>
        <authorList>
            <person name="Yan X."/>
            <person name="Huang T."/>
            <person name="Ge H."/>
            <person name="Shen B."/>
        </authorList>
    </citation>
    <scope>NUCLEOTIDE SEQUENCE [LARGE SCALE GENOMIC DNA]</scope>
    <source>
        <strain evidence="8 9">DCA2648</strain>
    </source>
</reference>
<keyword evidence="9" id="KW-1185">Reference proteome</keyword>
<dbReference type="Pfam" id="PF00067">
    <property type="entry name" value="p450"/>
    <property type="match status" value="1"/>
</dbReference>
<sequence length="424" mass="46072">MTSPDQPTPAVCPARTGGNRQLMDAAFPHEAFPTALRDLADTGPVHPVVLPGGLHTWLVTDHHAARALAGDQRLTLDIREIPEPPCGLGRTRYPEDGLAVRGRHLMNIDGADHDRLRRQVSPLLSHAAVQPQRPMIEAAAENALRDLAGQDPADVVAHYARPLASDVMSTLLGVPADLRAPLADVTARLGEPDPPDSEPMHAALLEQFDLVREAMERRRTDPGDDLITVLLKAHGRDRITRMEIQAMISLLTAAGLETTATLIAYGTALLIEHPDIRRTLLTDDDSAQAVVEELLRHHAPLFTAGWRFTTEPVEVGGTTIPAGAFVLLSLAAANKDPGVFPHPDDFRTDRPNAAQLMSFGHGPHYCLGSHLGRLEGRIALRALFWRYPSIALATEPDALTWQGATLNRRLTTLPVTLGTARQRP</sequence>
<keyword evidence="3 7" id="KW-0479">Metal-binding</keyword>
<gene>
    <name evidence="8" type="ORF">AB852_34415</name>
</gene>
<evidence type="ECO:0000256" key="3">
    <source>
        <dbReference type="ARBA" id="ARBA00022723"/>
    </source>
</evidence>
<dbReference type="GO" id="GO:0005506">
    <property type="term" value="F:iron ion binding"/>
    <property type="evidence" value="ECO:0007669"/>
    <property type="project" value="InterPro"/>
</dbReference>
<dbReference type="AlphaFoldDB" id="A0A1Q4UYN7"/>
<dbReference type="Proteomes" id="UP000186455">
    <property type="component" value="Unassembled WGS sequence"/>
</dbReference>
<dbReference type="RefSeq" id="WP_073794924.1">
    <property type="nucleotide sequence ID" value="NZ_LFBV01000011.1"/>
</dbReference>
<proteinExistence type="inferred from homology"/>
<dbReference type="GO" id="GO:0004497">
    <property type="term" value="F:monooxygenase activity"/>
    <property type="evidence" value="ECO:0007669"/>
    <property type="project" value="UniProtKB-KW"/>
</dbReference>
<organism evidence="8 9">
    <name type="scientific">Streptomyces uncialis</name>
    <dbReference type="NCBI Taxonomy" id="1048205"/>
    <lineage>
        <taxon>Bacteria</taxon>
        <taxon>Bacillati</taxon>
        <taxon>Actinomycetota</taxon>
        <taxon>Actinomycetes</taxon>
        <taxon>Kitasatosporales</taxon>
        <taxon>Streptomycetaceae</taxon>
        <taxon>Streptomyces</taxon>
    </lineage>
</organism>
<name>A0A1Q4UYN7_9ACTN</name>
<dbReference type="GO" id="GO:0016705">
    <property type="term" value="F:oxidoreductase activity, acting on paired donors, with incorporation or reduction of molecular oxygen"/>
    <property type="evidence" value="ECO:0007669"/>
    <property type="project" value="InterPro"/>
</dbReference>
<keyword evidence="6 7" id="KW-0503">Monooxygenase</keyword>
<keyword evidence="4 7" id="KW-0560">Oxidoreductase</keyword>
<dbReference type="InterPro" id="IPR017972">
    <property type="entry name" value="Cyt_P450_CS"/>
</dbReference>
<evidence type="ECO:0000256" key="6">
    <source>
        <dbReference type="ARBA" id="ARBA00023033"/>
    </source>
</evidence>
<evidence type="ECO:0000256" key="5">
    <source>
        <dbReference type="ARBA" id="ARBA00023004"/>
    </source>
</evidence>
<evidence type="ECO:0000256" key="4">
    <source>
        <dbReference type="ARBA" id="ARBA00023002"/>
    </source>
</evidence>
<evidence type="ECO:0000313" key="9">
    <source>
        <dbReference type="Proteomes" id="UP000186455"/>
    </source>
</evidence>
<keyword evidence="2 7" id="KW-0349">Heme</keyword>
<evidence type="ECO:0000256" key="7">
    <source>
        <dbReference type="RuleBase" id="RU000461"/>
    </source>
</evidence>
<dbReference type="STRING" id="1048205.AB852_34415"/>
<dbReference type="InterPro" id="IPR036396">
    <property type="entry name" value="Cyt_P450_sf"/>
</dbReference>